<dbReference type="InterPro" id="IPR027417">
    <property type="entry name" value="P-loop_NTPase"/>
</dbReference>
<dbReference type="GO" id="GO:0005524">
    <property type="term" value="F:ATP binding"/>
    <property type="evidence" value="ECO:0007669"/>
    <property type="project" value="InterPro"/>
</dbReference>
<reference evidence="3" key="2">
    <citation type="submission" date="2023-06" db="EMBL/GenBank/DDBJ databases">
        <authorList>
            <consortium name="Lawrence Berkeley National Laboratory"/>
            <person name="Haridas S."/>
            <person name="Hensen N."/>
            <person name="Bonometti L."/>
            <person name="Westerberg I."/>
            <person name="Brannstrom I.O."/>
            <person name="Guillou S."/>
            <person name="Cros-Aarteil S."/>
            <person name="Calhoun S."/>
            <person name="Kuo A."/>
            <person name="Mondo S."/>
            <person name="Pangilinan J."/>
            <person name="Riley R."/>
            <person name="Labutti K."/>
            <person name="Andreopoulos B."/>
            <person name="Lipzen A."/>
            <person name="Chen C."/>
            <person name="Yanf M."/>
            <person name="Daum C."/>
            <person name="Ng V."/>
            <person name="Clum A."/>
            <person name="Steindorff A."/>
            <person name="Ohm R."/>
            <person name="Martin F."/>
            <person name="Silar P."/>
            <person name="Natvig D."/>
            <person name="Lalanne C."/>
            <person name="Gautier V."/>
            <person name="Ament-Velasquez S.L."/>
            <person name="Kruys A."/>
            <person name="Hutchinson M.I."/>
            <person name="Powell A.J."/>
            <person name="Barry K."/>
            <person name="Miller A.N."/>
            <person name="Grigoriev I.V."/>
            <person name="Debuchy R."/>
            <person name="Gladieux P."/>
            <person name="Thoren M.H."/>
            <person name="Johannesson H."/>
        </authorList>
    </citation>
    <scope>NUCLEOTIDE SEQUENCE</scope>
    <source>
        <strain evidence="3">CBS 958.72</strain>
    </source>
</reference>
<dbReference type="InterPro" id="IPR003959">
    <property type="entry name" value="ATPase_AAA_core"/>
</dbReference>
<feature type="compositionally biased region" description="Basic and acidic residues" evidence="1">
    <location>
        <begin position="1"/>
        <end position="10"/>
    </location>
</feature>
<name>A0AAE0JSS9_9PEZI</name>
<dbReference type="SUPFAM" id="SSF52540">
    <property type="entry name" value="P-loop containing nucleoside triphosphate hydrolases"/>
    <property type="match status" value="1"/>
</dbReference>
<dbReference type="Pfam" id="PF00004">
    <property type="entry name" value="AAA"/>
    <property type="match status" value="1"/>
</dbReference>
<evidence type="ECO:0000256" key="1">
    <source>
        <dbReference type="SAM" id="MobiDB-lite"/>
    </source>
</evidence>
<feature type="compositionally biased region" description="Low complexity" evidence="1">
    <location>
        <begin position="72"/>
        <end position="106"/>
    </location>
</feature>
<evidence type="ECO:0000313" key="4">
    <source>
        <dbReference type="Proteomes" id="UP001287356"/>
    </source>
</evidence>
<keyword evidence="4" id="KW-1185">Reference proteome</keyword>
<feature type="compositionally biased region" description="Basic and acidic residues" evidence="1">
    <location>
        <begin position="21"/>
        <end position="57"/>
    </location>
</feature>
<feature type="region of interest" description="Disordered" evidence="1">
    <location>
        <begin position="644"/>
        <end position="663"/>
    </location>
</feature>
<evidence type="ECO:0000259" key="2">
    <source>
        <dbReference type="SMART" id="SM00382"/>
    </source>
</evidence>
<feature type="compositionally biased region" description="Basic residues" evidence="1">
    <location>
        <begin position="111"/>
        <end position="138"/>
    </location>
</feature>
<comment type="caution">
    <text evidence="3">The sequence shown here is derived from an EMBL/GenBank/DDBJ whole genome shotgun (WGS) entry which is preliminary data.</text>
</comment>
<dbReference type="Pfam" id="PF23232">
    <property type="entry name" value="AAA_lid_13"/>
    <property type="match status" value="1"/>
</dbReference>
<protein>
    <recommendedName>
        <fullName evidence="2">AAA+ ATPase domain-containing protein</fullName>
    </recommendedName>
</protein>
<feature type="region of interest" description="Disordered" evidence="1">
    <location>
        <begin position="241"/>
        <end position="282"/>
    </location>
</feature>
<evidence type="ECO:0000313" key="3">
    <source>
        <dbReference type="EMBL" id="KAK3361216.1"/>
    </source>
</evidence>
<accession>A0AAE0JSS9</accession>
<organism evidence="3 4">
    <name type="scientific">Lasiosphaeria ovina</name>
    <dbReference type="NCBI Taxonomy" id="92902"/>
    <lineage>
        <taxon>Eukaryota</taxon>
        <taxon>Fungi</taxon>
        <taxon>Dikarya</taxon>
        <taxon>Ascomycota</taxon>
        <taxon>Pezizomycotina</taxon>
        <taxon>Sordariomycetes</taxon>
        <taxon>Sordariomycetidae</taxon>
        <taxon>Sordariales</taxon>
        <taxon>Lasiosphaeriaceae</taxon>
        <taxon>Lasiosphaeria</taxon>
    </lineage>
</organism>
<feature type="compositionally biased region" description="Polar residues" evidence="1">
    <location>
        <begin position="152"/>
        <end position="165"/>
    </location>
</feature>
<dbReference type="InterPro" id="IPR056599">
    <property type="entry name" value="AAA_lid_fung"/>
</dbReference>
<dbReference type="InterPro" id="IPR003593">
    <property type="entry name" value="AAA+_ATPase"/>
</dbReference>
<dbReference type="InterPro" id="IPR054289">
    <property type="entry name" value="DUF7025"/>
</dbReference>
<feature type="region of interest" description="Disordered" evidence="1">
    <location>
        <begin position="1"/>
        <end position="209"/>
    </location>
</feature>
<proteinExistence type="predicted"/>
<dbReference type="Proteomes" id="UP001287356">
    <property type="component" value="Unassembled WGS sequence"/>
</dbReference>
<dbReference type="SMART" id="SM00382">
    <property type="entry name" value="AAA"/>
    <property type="match status" value="1"/>
</dbReference>
<feature type="region of interest" description="Disordered" evidence="1">
    <location>
        <begin position="583"/>
        <end position="630"/>
    </location>
</feature>
<dbReference type="GO" id="GO:0016887">
    <property type="term" value="F:ATP hydrolysis activity"/>
    <property type="evidence" value="ECO:0007669"/>
    <property type="project" value="InterPro"/>
</dbReference>
<dbReference type="Gene3D" id="3.40.50.300">
    <property type="entry name" value="P-loop containing nucleotide triphosphate hydrolases"/>
    <property type="match status" value="1"/>
</dbReference>
<gene>
    <name evidence="3" type="ORF">B0T24DRAFT_692059</name>
</gene>
<dbReference type="Pfam" id="PF22942">
    <property type="entry name" value="DUF7025"/>
    <property type="match status" value="1"/>
</dbReference>
<feature type="region of interest" description="Disordered" evidence="1">
    <location>
        <begin position="668"/>
        <end position="693"/>
    </location>
</feature>
<feature type="compositionally biased region" description="Low complexity" evidence="1">
    <location>
        <begin position="166"/>
        <end position="182"/>
    </location>
</feature>
<dbReference type="CDD" id="cd19481">
    <property type="entry name" value="RecA-like_protease"/>
    <property type="match status" value="1"/>
</dbReference>
<dbReference type="PANTHER" id="PTHR46411">
    <property type="entry name" value="FAMILY ATPASE, PUTATIVE-RELATED"/>
    <property type="match status" value="1"/>
</dbReference>
<dbReference type="EMBL" id="JAULSN010000012">
    <property type="protein sequence ID" value="KAK3361216.1"/>
    <property type="molecule type" value="Genomic_DNA"/>
</dbReference>
<feature type="compositionally biased region" description="Polar residues" evidence="1">
    <location>
        <begin position="670"/>
        <end position="693"/>
    </location>
</feature>
<feature type="compositionally biased region" description="Polar residues" evidence="1">
    <location>
        <begin position="183"/>
        <end position="193"/>
    </location>
</feature>
<feature type="compositionally biased region" description="Basic residues" evidence="1">
    <location>
        <begin position="58"/>
        <end position="71"/>
    </location>
</feature>
<reference evidence="3" key="1">
    <citation type="journal article" date="2023" name="Mol. Phylogenet. Evol.">
        <title>Genome-scale phylogeny and comparative genomics of the fungal order Sordariales.</title>
        <authorList>
            <person name="Hensen N."/>
            <person name="Bonometti L."/>
            <person name="Westerberg I."/>
            <person name="Brannstrom I.O."/>
            <person name="Guillou S."/>
            <person name="Cros-Aarteil S."/>
            <person name="Calhoun S."/>
            <person name="Haridas S."/>
            <person name="Kuo A."/>
            <person name="Mondo S."/>
            <person name="Pangilinan J."/>
            <person name="Riley R."/>
            <person name="LaButti K."/>
            <person name="Andreopoulos B."/>
            <person name="Lipzen A."/>
            <person name="Chen C."/>
            <person name="Yan M."/>
            <person name="Daum C."/>
            <person name="Ng V."/>
            <person name="Clum A."/>
            <person name="Steindorff A."/>
            <person name="Ohm R.A."/>
            <person name="Martin F."/>
            <person name="Silar P."/>
            <person name="Natvig D.O."/>
            <person name="Lalanne C."/>
            <person name="Gautier V."/>
            <person name="Ament-Velasquez S.L."/>
            <person name="Kruys A."/>
            <person name="Hutchinson M.I."/>
            <person name="Powell A.J."/>
            <person name="Barry K."/>
            <person name="Miller A.N."/>
            <person name="Grigoriev I.V."/>
            <person name="Debuchy R."/>
            <person name="Gladieux P."/>
            <person name="Hiltunen Thoren M."/>
            <person name="Johannesson H."/>
        </authorList>
    </citation>
    <scope>NUCLEOTIDE SEQUENCE</scope>
    <source>
        <strain evidence="3">CBS 958.72</strain>
    </source>
</reference>
<dbReference type="AlphaFoldDB" id="A0AAE0JSS9"/>
<sequence>MDSLDQKPDTIGEGSQPAPTKNEDTKVPAEPAVKLEKADAKKHDKREGKKKAVEGKGAKKQRKSKLQRSKKQVSVSGGSSDSASDDSNGGSSPSSSASSDDLPGSDESPRKRTPKKGRGVKKQAPSRKREKAVKWKRPKVSDSDSDSDSTSARSIAGNNSVNNREQGLSKQLQLVKLQQLQQDRNPPQYSNSEHWNDNNGHRQYGNSSYQSLGSQFGNAGIMGGVPVGVYDLKYRASPVDPAGGRFEGYPRSRPNFGTGGTDANLPPDGTKPRPKKEDKRSTAKLDFKRVDHVWDNKVHDYRLQDTAKSTLDAQYDQYLFHVRRSIDWEGKYKTTTVDIKSMLLAECLRTVIGSVRGVSLVEDTPKLDPNMLFLYLEDFRRYLGELKATKVSKGGKHDRKKEQKHINLKRQHLKVLVRYIDKDFAEVKSSLYPMLENGIITFDLLWALWKPNTLAFTNTYGSQDEPRAFRAETAERHSSIVRDDFYLICGKYFEYDGKQFGYGAMYSEVKEFRGTRRITSLNCYPLKYHKHETQLRKDLIARGRKFVSLSGVQYKSHQGLAFYKKRKSVVKVNVNGRIMVDPGTHRRINPNYPISHIRPRDRDVISDDSENSGDESCGCTDSDSDGDGSRVKYVTKLTRDEKGNVYQIRTPESPVGDNDTSNEKLDRVLSRNSKAVRQSSEDSATDSNSTNEMSLSKIKDEDYLISSPVVLGFAFAEKMWLEFTVSEVKEIRWNEGAYESLVLEPKTKDIVQALVESNKYHAAESIDDVIHGKGKGLVAVLHGPPGTGKTLTAEGISELLKCPLYMASAGELGTDSRYLESELQRILDICHVWGAILLLDEADVFLEKRNMHDIHRNALVSVFLRQLEYFQGILFLTTNRVQTFDDAFQSRIHIALRYDILNKRARMAIFKIFIERVRALDKADDMLVFTKEDYESMSKQELNGRQIKNTVRTAQALAVNKGEPLSMRHLRQVLEVQRNFDHDLKGGPGFEDAMKIYA</sequence>
<dbReference type="PANTHER" id="PTHR46411:SF1">
    <property type="entry name" value="FAMILY ATPASE, PUTATIVE (AFU_ORTHOLOGUE AFUA_7G05752)-RELATED"/>
    <property type="match status" value="1"/>
</dbReference>
<feature type="domain" description="AAA+ ATPase" evidence="2">
    <location>
        <begin position="775"/>
        <end position="906"/>
    </location>
</feature>